<name>A0A511KNX1_RHOTO</name>
<feature type="region of interest" description="RNA gate" evidence="5">
    <location>
        <begin position="343"/>
        <end position="357"/>
    </location>
</feature>
<feature type="compositionally biased region" description="Gly residues" evidence="6">
    <location>
        <begin position="172"/>
        <end position="203"/>
    </location>
</feature>
<feature type="region of interest" description="Disordered" evidence="6">
    <location>
        <begin position="55"/>
        <end position="81"/>
    </location>
</feature>
<evidence type="ECO:0000313" key="7">
    <source>
        <dbReference type="EMBL" id="GEM12073.1"/>
    </source>
</evidence>
<keyword evidence="4 5" id="KW-0648">Protein biosynthesis</keyword>
<comment type="function">
    <text evidence="5">mRNA cap-binding component of the eukaryotic translation initiation factor 3 (eIF-3) complex, which is involved in protein synthesis of a specialized repertoire of mRNAs and, together with other initiation factors, stimulates binding of mRNA and methionyl-tRNAi to the 40S ribosome. The eIF-3 complex specifically targets and initiates translation of a subset of mRNAs involved in cell proliferation. In the eIF-3 complex, eif3d specifically recognizes and binds the 7-methylguanosine cap of a subset of mRNAs.</text>
</comment>
<dbReference type="GO" id="GO:0033290">
    <property type="term" value="C:eukaryotic 48S preinitiation complex"/>
    <property type="evidence" value="ECO:0007669"/>
    <property type="project" value="UniProtKB-UniRule"/>
</dbReference>
<dbReference type="HAMAP" id="MF_03003">
    <property type="entry name" value="eIF3d"/>
    <property type="match status" value="1"/>
</dbReference>
<dbReference type="AlphaFoldDB" id="A0A511KNX1"/>
<organism evidence="7 8">
    <name type="scientific">Rhodotorula toruloides</name>
    <name type="common">Yeast</name>
    <name type="synonym">Rhodosporidium toruloides</name>
    <dbReference type="NCBI Taxonomy" id="5286"/>
    <lineage>
        <taxon>Eukaryota</taxon>
        <taxon>Fungi</taxon>
        <taxon>Dikarya</taxon>
        <taxon>Basidiomycota</taxon>
        <taxon>Pucciniomycotina</taxon>
        <taxon>Microbotryomycetes</taxon>
        <taxon>Sporidiobolales</taxon>
        <taxon>Sporidiobolaceae</taxon>
        <taxon>Rhodotorula</taxon>
    </lineage>
</organism>
<dbReference type="GO" id="GO:0016282">
    <property type="term" value="C:eukaryotic 43S preinitiation complex"/>
    <property type="evidence" value="ECO:0007669"/>
    <property type="project" value="UniProtKB-UniRule"/>
</dbReference>
<dbReference type="Pfam" id="PF05091">
    <property type="entry name" value="eIF-3_zeta"/>
    <property type="match status" value="1"/>
</dbReference>
<comment type="subcellular location">
    <subcellularLocation>
        <location evidence="5">Cytoplasm</location>
    </subcellularLocation>
</comment>
<feature type="compositionally biased region" description="Low complexity" evidence="6">
    <location>
        <begin position="152"/>
        <end position="171"/>
    </location>
</feature>
<dbReference type="PANTHER" id="PTHR12399">
    <property type="entry name" value="EUKARYOTIC TRANSLATION INITIATION FACTOR 3 SUBUNIT 7"/>
    <property type="match status" value="1"/>
</dbReference>
<reference evidence="7 8" key="1">
    <citation type="submission" date="2019-07" db="EMBL/GenBank/DDBJ databases">
        <title>Rhodotorula toruloides NBRC10032 genome sequencing.</title>
        <authorList>
            <person name="Shida Y."/>
            <person name="Takaku H."/>
            <person name="Ogasawara W."/>
            <person name="Mori K."/>
        </authorList>
    </citation>
    <scope>NUCLEOTIDE SEQUENCE [LARGE SCALE GENOMIC DNA]</scope>
    <source>
        <strain evidence="7 8">NBRC10032</strain>
    </source>
</reference>
<dbReference type="GO" id="GO:0001732">
    <property type="term" value="P:formation of cytoplasmic translation initiation complex"/>
    <property type="evidence" value="ECO:0007669"/>
    <property type="project" value="UniProtKB-UniRule"/>
</dbReference>
<evidence type="ECO:0000256" key="1">
    <source>
        <dbReference type="ARBA" id="ARBA00022490"/>
    </source>
</evidence>
<sequence length="618" mass="67160">MANLSSLIASVVDNDQGGFGPSASHLPLQFKDIPYAPFSKNDKLGRIVDWNAEGASSSGGAGGSAPAAAGQAGGKGGKYSREPKEAFGASAAGTFAYYHDEDESSFSVVAGGAAGKKPAGQSGGGLQRNQGRMQGGGGRGGAGGGRGGFQQGGRFQQSGPRGMQQSGPRGMQQGGFRQGQQQGGGGRFGGGGGGGWGRGGAQGGRNNWKEQRTRDASVQVGSDWVSLEEIEYSRLNKLRLEVDLDEAETLSQHGFLYEYDRTYDRVNTKNEKPLQNVDRVRFNPTTSDDPVMQELAAKDRGRVFVTDNILSMLMCAQRSVYPWDMVLTREGDKLFIDKREGGPFDYPSVNENASDPPMENDKDTLNSPSALSLEATYINQNFAFQVVREEPDARLEFEHPNPFYQPDMETEPLASCVFRYRRFDISVTEDEDVGLVVRTEVDAFTKQQNEDQPSLITIKTLNEFDPRAQGAGSAPDWRTKLDSQRGAVVATEMKNNSSKLARWAVQSVLAGAEQMKMGYVSRANPRDASRHTILGTQWYKPRDFATQMNINLANGWGIVRTIADLALKQPEGKYVLMKDPNKPLIMFFRVPIDAFEPTEDDLLDDIALPSAAPSDDGL</sequence>
<protein>
    <recommendedName>
        <fullName evidence="5">Eukaryotic translation initiation factor 3 subunit D</fullName>
        <shortName evidence="5">eIF3d</shortName>
    </recommendedName>
</protein>
<comment type="caution">
    <text evidence="7">The sequence shown here is derived from an EMBL/GenBank/DDBJ whole genome shotgun (WGS) entry which is preliminary data.</text>
</comment>
<dbReference type="GO" id="GO:0003743">
    <property type="term" value="F:translation initiation factor activity"/>
    <property type="evidence" value="ECO:0007669"/>
    <property type="project" value="UniProtKB-UniRule"/>
</dbReference>
<dbReference type="Proteomes" id="UP000321518">
    <property type="component" value="Unassembled WGS sequence"/>
</dbReference>
<proteinExistence type="inferred from homology"/>
<comment type="domain">
    <text evidence="5">The RNA gate region regulates mRNA cap recognition to prevent promiscuous mRNA-binding before assembly of eif3d into the full eukaryotic translation initiation factor 3 (eIF-3) complex.</text>
</comment>
<evidence type="ECO:0000256" key="6">
    <source>
        <dbReference type="SAM" id="MobiDB-lite"/>
    </source>
</evidence>
<evidence type="ECO:0000256" key="4">
    <source>
        <dbReference type="ARBA" id="ARBA00022917"/>
    </source>
</evidence>
<dbReference type="GO" id="GO:0098808">
    <property type="term" value="F:mRNA cap binding"/>
    <property type="evidence" value="ECO:0007669"/>
    <property type="project" value="UniProtKB-UniRule"/>
</dbReference>
<evidence type="ECO:0000256" key="3">
    <source>
        <dbReference type="ARBA" id="ARBA00022884"/>
    </source>
</evidence>
<dbReference type="PANTHER" id="PTHR12399:SF0">
    <property type="entry name" value="EUKARYOTIC TRANSLATION INITIATION FACTOR 3 SUBUNIT D"/>
    <property type="match status" value="1"/>
</dbReference>
<feature type="compositionally biased region" description="Gly residues" evidence="6">
    <location>
        <begin position="133"/>
        <end position="151"/>
    </location>
</feature>
<feature type="region of interest" description="Disordered" evidence="6">
    <location>
        <begin position="114"/>
        <end position="216"/>
    </location>
</feature>
<dbReference type="GO" id="GO:0002191">
    <property type="term" value="P:cap-dependent translational initiation"/>
    <property type="evidence" value="ECO:0007669"/>
    <property type="project" value="UniProtKB-UniRule"/>
</dbReference>
<comment type="subunit">
    <text evidence="5">Component of the eukaryotic translation initiation factor 3 (eIF-3) complex.</text>
</comment>
<feature type="region of interest" description="Disordered" evidence="6">
    <location>
        <begin position="345"/>
        <end position="364"/>
    </location>
</feature>
<dbReference type="EMBL" id="BJWK01000018">
    <property type="protein sequence ID" value="GEM12073.1"/>
    <property type="molecule type" value="Genomic_DNA"/>
</dbReference>
<keyword evidence="1 5" id="KW-0963">Cytoplasm</keyword>
<gene>
    <name evidence="7" type="ORF">Rt10032_c18g6090</name>
</gene>
<evidence type="ECO:0000256" key="5">
    <source>
        <dbReference type="HAMAP-Rule" id="MF_03003"/>
    </source>
</evidence>
<dbReference type="OrthoDB" id="16538at2759"/>
<comment type="similarity">
    <text evidence="5">Belongs to the eIF-3 subunit D family.</text>
</comment>
<evidence type="ECO:0000313" key="8">
    <source>
        <dbReference type="Proteomes" id="UP000321518"/>
    </source>
</evidence>
<keyword evidence="3" id="KW-0694">RNA-binding</keyword>
<keyword evidence="2 5" id="KW-0396">Initiation factor</keyword>
<dbReference type="GO" id="GO:0005852">
    <property type="term" value="C:eukaryotic translation initiation factor 3 complex"/>
    <property type="evidence" value="ECO:0007669"/>
    <property type="project" value="UniProtKB-UniRule"/>
</dbReference>
<dbReference type="InterPro" id="IPR007783">
    <property type="entry name" value="eIF3d"/>
</dbReference>
<accession>A0A511KNX1</accession>
<evidence type="ECO:0000256" key="2">
    <source>
        <dbReference type="ARBA" id="ARBA00022540"/>
    </source>
</evidence>
<dbReference type="PIRSF" id="PIRSF016281">
    <property type="entry name" value="EIF-3_zeta"/>
    <property type="match status" value="1"/>
</dbReference>